<keyword evidence="12" id="KW-0648">Protein biosynthesis</keyword>
<dbReference type="SUPFAM" id="SSF55681">
    <property type="entry name" value="Class II aaRS and biotin synthetases"/>
    <property type="match status" value="1"/>
</dbReference>
<dbReference type="InterPro" id="IPR002319">
    <property type="entry name" value="Phenylalanyl-tRNA_Synthase"/>
</dbReference>
<dbReference type="GO" id="GO:0006432">
    <property type="term" value="P:phenylalanyl-tRNA aminoacylation"/>
    <property type="evidence" value="ECO:0007669"/>
    <property type="project" value="InterPro"/>
</dbReference>
<dbReference type="FunFam" id="3.30.930.10:FF:000033">
    <property type="entry name" value="Phenylalanine--tRNA ligase alpha subunit"/>
    <property type="match status" value="1"/>
</dbReference>
<dbReference type="Pfam" id="PF18553">
    <property type="entry name" value="PheRS_DBD3"/>
    <property type="match status" value="1"/>
</dbReference>
<comment type="subunit">
    <text evidence="4">Tetramer of two alpha and two beta subunits.</text>
</comment>
<dbReference type="InterPro" id="IPR040724">
    <property type="entry name" value="PheRS_DBD1"/>
</dbReference>
<evidence type="ECO:0000256" key="8">
    <source>
        <dbReference type="ARBA" id="ARBA00022723"/>
    </source>
</evidence>
<dbReference type="GO" id="GO:0004826">
    <property type="term" value="F:phenylalanine-tRNA ligase activity"/>
    <property type="evidence" value="ECO:0007669"/>
    <property type="project" value="UniProtKB-EC"/>
</dbReference>
<dbReference type="InterPro" id="IPR040725">
    <property type="entry name" value="PheRS_DBD3"/>
</dbReference>
<evidence type="ECO:0000256" key="11">
    <source>
        <dbReference type="ARBA" id="ARBA00022842"/>
    </source>
</evidence>
<name>A0AAV6K6B7_9ERIC</name>
<comment type="cofactor">
    <cofactor evidence="1">
        <name>Mg(2+)</name>
        <dbReference type="ChEBI" id="CHEBI:18420"/>
    </cofactor>
</comment>
<dbReference type="NCBIfam" id="TIGR00468">
    <property type="entry name" value="pheS"/>
    <property type="match status" value="1"/>
</dbReference>
<organism evidence="17 18">
    <name type="scientific">Rhododendron griersonianum</name>
    <dbReference type="NCBI Taxonomy" id="479676"/>
    <lineage>
        <taxon>Eukaryota</taxon>
        <taxon>Viridiplantae</taxon>
        <taxon>Streptophyta</taxon>
        <taxon>Embryophyta</taxon>
        <taxon>Tracheophyta</taxon>
        <taxon>Spermatophyta</taxon>
        <taxon>Magnoliopsida</taxon>
        <taxon>eudicotyledons</taxon>
        <taxon>Gunneridae</taxon>
        <taxon>Pentapetalae</taxon>
        <taxon>asterids</taxon>
        <taxon>Ericales</taxon>
        <taxon>Ericaceae</taxon>
        <taxon>Ericoideae</taxon>
        <taxon>Rhodoreae</taxon>
        <taxon>Rhododendron</taxon>
    </lineage>
</organism>
<dbReference type="Gene3D" id="1.10.10.2330">
    <property type="match status" value="1"/>
</dbReference>
<dbReference type="GO" id="GO:0000049">
    <property type="term" value="F:tRNA binding"/>
    <property type="evidence" value="ECO:0007669"/>
    <property type="project" value="InterPro"/>
</dbReference>
<dbReference type="Proteomes" id="UP000823749">
    <property type="component" value="Chromosome 5"/>
</dbReference>
<comment type="subcellular location">
    <subcellularLocation>
        <location evidence="2">Cytoplasm</location>
    </subcellularLocation>
</comment>
<dbReference type="InterPro" id="IPR004529">
    <property type="entry name" value="Phe-tRNA-synth_IIc_asu"/>
</dbReference>
<proteinExistence type="inferred from homology"/>
<gene>
    <name evidence="17" type="ORF">RHGRI_013558</name>
</gene>
<evidence type="ECO:0000256" key="10">
    <source>
        <dbReference type="ARBA" id="ARBA00022840"/>
    </source>
</evidence>
<keyword evidence="10" id="KW-0067">ATP-binding</keyword>
<evidence type="ECO:0000256" key="14">
    <source>
        <dbReference type="ARBA" id="ARBA00030612"/>
    </source>
</evidence>
<dbReference type="PANTHER" id="PTHR11538">
    <property type="entry name" value="PHENYLALANYL-TRNA SYNTHETASE"/>
    <property type="match status" value="1"/>
</dbReference>
<evidence type="ECO:0000256" key="9">
    <source>
        <dbReference type="ARBA" id="ARBA00022741"/>
    </source>
</evidence>
<comment type="similarity">
    <text evidence="3">Belongs to the class-II aminoacyl-tRNA synthetase family. Phe-tRNA synthetase alpha subunit type 2 subfamily.</text>
</comment>
<dbReference type="EMBL" id="JACTNZ010000005">
    <property type="protein sequence ID" value="KAG5547910.1"/>
    <property type="molecule type" value="Genomic_DNA"/>
</dbReference>
<evidence type="ECO:0000256" key="4">
    <source>
        <dbReference type="ARBA" id="ARBA00011209"/>
    </source>
</evidence>
<feature type="domain" description="Aminoacyl-transfer RNA synthetases class-II family profile" evidence="16">
    <location>
        <begin position="399"/>
        <end position="532"/>
    </location>
</feature>
<dbReference type="InterPro" id="IPR045864">
    <property type="entry name" value="aa-tRNA-synth_II/BPL/LPL"/>
</dbReference>
<keyword evidence="13" id="KW-0030">Aminoacyl-tRNA synthetase</keyword>
<evidence type="ECO:0000256" key="6">
    <source>
        <dbReference type="ARBA" id="ARBA00022490"/>
    </source>
</evidence>
<reference evidence="17" key="1">
    <citation type="submission" date="2020-08" db="EMBL/GenBank/DDBJ databases">
        <title>Plant Genome Project.</title>
        <authorList>
            <person name="Zhang R.-G."/>
        </authorList>
    </citation>
    <scope>NUCLEOTIDE SEQUENCE</scope>
    <source>
        <strain evidence="17">WSP0</strain>
        <tissue evidence="17">Leaf</tissue>
    </source>
</reference>
<evidence type="ECO:0000256" key="5">
    <source>
        <dbReference type="ARBA" id="ARBA00012814"/>
    </source>
</evidence>
<keyword evidence="6" id="KW-0963">Cytoplasm</keyword>
<evidence type="ECO:0000313" key="17">
    <source>
        <dbReference type="EMBL" id="KAG5547910.1"/>
    </source>
</evidence>
<dbReference type="PANTHER" id="PTHR11538:SF40">
    <property type="entry name" value="PHENYLALANINE--TRNA LIGASE ALPHA SUBUNIT"/>
    <property type="match status" value="1"/>
</dbReference>
<evidence type="ECO:0000256" key="2">
    <source>
        <dbReference type="ARBA" id="ARBA00004496"/>
    </source>
</evidence>
<comment type="catalytic activity">
    <reaction evidence="15">
        <text>tRNA(Phe) + L-phenylalanine + ATP = L-phenylalanyl-tRNA(Phe) + AMP + diphosphate + H(+)</text>
        <dbReference type="Rhea" id="RHEA:19413"/>
        <dbReference type="Rhea" id="RHEA-COMP:9668"/>
        <dbReference type="Rhea" id="RHEA-COMP:9699"/>
        <dbReference type="ChEBI" id="CHEBI:15378"/>
        <dbReference type="ChEBI" id="CHEBI:30616"/>
        <dbReference type="ChEBI" id="CHEBI:33019"/>
        <dbReference type="ChEBI" id="CHEBI:58095"/>
        <dbReference type="ChEBI" id="CHEBI:78442"/>
        <dbReference type="ChEBI" id="CHEBI:78531"/>
        <dbReference type="ChEBI" id="CHEBI:456215"/>
        <dbReference type="EC" id="6.1.1.20"/>
    </reaction>
</comment>
<evidence type="ECO:0000256" key="12">
    <source>
        <dbReference type="ARBA" id="ARBA00022917"/>
    </source>
</evidence>
<dbReference type="Pfam" id="PF01409">
    <property type="entry name" value="tRNA-synt_2d"/>
    <property type="match status" value="1"/>
</dbReference>
<keyword evidence="9" id="KW-0547">Nucleotide-binding</keyword>
<evidence type="ECO:0000256" key="7">
    <source>
        <dbReference type="ARBA" id="ARBA00022598"/>
    </source>
</evidence>
<evidence type="ECO:0000259" key="16">
    <source>
        <dbReference type="PROSITE" id="PS50862"/>
    </source>
</evidence>
<dbReference type="Gene3D" id="3.30.930.10">
    <property type="entry name" value="Bira Bifunctional Protein, Domain 2"/>
    <property type="match status" value="1"/>
</dbReference>
<dbReference type="GO" id="GO:0046872">
    <property type="term" value="F:metal ion binding"/>
    <property type="evidence" value="ECO:0007669"/>
    <property type="project" value="UniProtKB-KW"/>
</dbReference>
<dbReference type="Gene3D" id="1.10.10.2320">
    <property type="match status" value="1"/>
</dbReference>
<dbReference type="AlphaFoldDB" id="A0AAV6K6B7"/>
<protein>
    <recommendedName>
        <fullName evidence="5">phenylalanine--tRNA ligase</fullName>
        <ecNumber evidence="5">6.1.1.20</ecNumber>
    </recommendedName>
    <alternativeName>
        <fullName evidence="14">Phenylalanyl-tRNA synthetase alpha subunit</fullName>
    </alternativeName>
</protein>
<sequence>MAEEAVLGFLEKNEEITDSGQFAAERGIDHQDIANIIKSLHGFKLVDAQDIKRESWVLTEEGKTYAAAGSPEVQVFLAVPPEGISLDELQRKMDPTVFKIGRSQAIKNQWVEMGKQLTRKVQDVDDKVKDLLIRIQDGEVVDPKEIDALKRRKLISPQPWKGYSVRKGPKYAPRRKKFATDLTRENILRGDWKDLEFKEYNFSAKGQPVGGGSLHPLLKITRFAFHMKTAKIIAKAIVVIYILVIAGHCATANQDDFPADGVPFHLHIFALVSPQEEGECKVLDFWSWALVFAYRFEEMPTNNFVESSFWNFDALFQPQQHPARDSHDTFFLQVPSTTKMLPEDYVERVKHVHEFGGYGSRGYGYEWKREEANKNLLRTHTTAVSSRMLYSLAQKDFVPKKYFSIDRVFRNEAVDRTHLAEFHQIEGLVCDRNLSLGHLIGVLNDFFSRLGMSKLKFKPAYNPYTEPSMEIFSYHEGLEKWVEIGNSGMFRPEMLRPMGLPADVRVIAWGLSLERPTMILYGVDNIRDLFGPKVDLSLIKKNPLCRIGI</sequence>
<comment type="caution">
    <text evidence="17">The sequence shown here is derived from an EMBL/GenBank/DDBJ whole genome shotgun (WGS) entry which is preliminary data.</text>
</comment>
<keyword evidence="11" id="KW-0460">Magnesium</keyword>
<accession>A0AAV6K6B7</accession>
<keyword evidence="8" id="KW-0479">Metal-binding</keyword>
<evidence type="ECO:0000256" key="13">
    <source>
        <dbReference type="ARBA" id="ARBA00023146"/>
    </source>
</evidence>
<keyword evidence="18" id="KW-1185">Reference proteome</keyword>
<keyword evidence="7" id="KW-0436">Ligase</keyword>
<dbReference type="CDD" id="cd00496">
    <property type="entry name" value="PheRS_alpha_core"/>
    <property type="match status" value="1"/>
</dbReference>
<dbReference type="PROSITE" id="PS50862">
    <property type="entry name" value="AA_TRNA_LIGASE_II"/>
    <property type="match status" value="1"/>
</dbReference>
<dbReference type="Gene3D" id="3.30.1370.240">
    <property type="match status" value="1"/>
</dbReference>
<dbReference type="GO" id="GO:0009328">
    <property type="term" value="C:phenylalanine-tRNA ligase complex"/>
    <property type="evidence" value="ECO:0007669"/>
    <property type="project" value="TreeGrafter"/>
</dbReference>
<evidence type="ECO:0000313" key="18">
    <source>
        <dbReference type="Proteomes" id="UP000823749"/>
    </source>
</evidence>
<evidence type="ECO:0000256" key="15">
    <source>
        <dbReference type="ARBA" id="ARBA00049255"/>
    </source>
</evidence>
<dbReference type="GO" id="GO:0005524">
    <property type="term" value="F:ATP binding"/>
    <property type="evidence" value="ECO:0007669"/>
    <property type="project" value="UniProtKB-KW"/>
</dbReference>
<dbReference type="InterPro" id="IPR006195">
    <property type="entry name" value="aa-tRNA-synth_II"/>
</dbReference>
<dbReference type="EC" id="6.1.1.20" evidence="5"/>
<evidence type="ECO:0000256" key="1">
    <source>
        <dbReference type="ARBA" id="ARBA00001946"/>
    </source>
</evidence>
<dbReference type="GO" id="GO:0005829">
    <property type="term" value="C:cytosol"/>
    <property type="evidence" value="ECO:0007669"/>
    <property type="project" value="TreeGrafter"/>
</dbReference>
<dbReference type="Pfam" id="PF18552">
    <property type="entry name" value="PheRS_DBD1"/>
    <property type="match status" value="1"/>
</dbReference>
<evidence type="ECO:0000256" key="3">
    <source>
        <dbReference type="ARBA" id="ARBA00006703"/>
    </source>
</evidence>